<proteinExistence type="inferred from homology"/>
<name>A0ABV7K5X4_9HYPH</name>
<reference evidence="6" key="1">
    <citation type="journal article" date="2019" name="Int. J. Syst. Evol. Microbiol.">
        <title>The Global Catalogue of Microorganisms (GCM) 10K type strain sequencing project: providing services to taxonomists for standard genome sequencing and annotation.</title>
        <authorList>
            <consortium name="The Broad Institute Genomics Platform"/>
            <consortium name="The Broad Institute Genome Sequencing Center for Infectious Disease"/>
            <person name="Wu L."/>
            <person name="Ma J."/>
        </authorList>
    </citation>
    <scope>NUCLEOTIDE SEQUENCE [LARGE SCALE GENOMIC DNA]</scope>
    <source>
        <strain evidence="6">KCTC 52165</strain>
    </source>
</reference>
<dbReference type="Pfam" id="PF07804">
    <property type="entry name" value="HipA_C"/>
    <property type="match status" value="1"/>
</dbReference>
<dbReference type="InterPro" id="IPR052028">
    <property type="entry name" value="HipA_Ser/Thr_kinase"/>
</dbReference>
<dbReference type="PANTHER" id="PTHR37419:SF1">
    <property type="entry name" value="SERINE_THREONINE-PROTEIN KINASE TOXIN HIPA"/>
    <property type="match status" value="1"/>
</dbReference>
<evidence type="ECO:0000256" key="3">
    <source>
        <dbReference type="ARBA" id="ARBA00022777"/>
    </source>
</evidence>
<evidence type="ECO:0000313" key="6">
    <source>
        <dbReference type="Proteomes" id="UP001595583"/>
    </source>
</evidence>
<keyword evidence="6" id="KW-1185">Reference proteome</keyword>
<dbReference type="Proteomes" id="UP001595583">
    <property type="component" value="Unassembled WGS sequence"/>
</dbReference>
<evidence type="ECO:0000256" key="1">
    <source>
        <dbReference type="ARBA" id="ARBA00010164"/>
    </source>
</evidence>
<protein>
    <submittedName>
        <fullName evidence="5">Type II toxin-antitoxin system HipA family toxin</fullName>
    </submittedName>
</protein>
<dbReference type="EMBL" id="JBHRTK010000001">
    <property type="protein sequence ID" value="MFC3204778.1"/>
    <property type="molecule type" value="Genomic_DNA"/>
</dbReference>
<feature type="domain" description="HipA-like C-terminal" evidence="4">
    <location>
        <begin position="356"/>
        <end position="588"/>
    </location>
</feature>
<evidence type="ECO:0000256" key="2">
    <source>
        <dbReference type="ARBA" id="ARBA00022679"/>
    </source>
</evidence>
<comment type="caution">
    <text evidence="5">The sequence shown here is derived from an EMBL/GenBank/DDBJ whole genome shotgun (WGS) entry which is preliminary data.</text>
</comment>
<sequence>MLTFSYLRYAKVRTIPLNLVGETLDKTRSHYMAEAGKLVQLMRGIYVNADDDIDATVIKHAVRIARYLYPQTYLSAASAVALGPTRDGRLFLSGRRKQRTRLRTLEIIQNEAPAHPSVAQAIIDDGMGEFRVDVSSMRQRFLEAFRLRSEHAASIDETARAAIAARLIEEHGSAQDAADAVWALARQNQWYREGEAAERYFLQRPAAAPARNEAALDLIVAWHGKPVGNLVHDGFEWRWQQTAENGPPLIRQTTPGKLPPFILSLLPEGWLESVLNDRDERATLRSGRRYMSSITIVEKRSELAALPSDILQTRLASYSEGGVFTGRYAGPGRDHIEKSFEQNLAQIFANAETPRLSGVQIKAPMFLDGDGTLSPSITTPFTHILKPAGTSGFEALPVIEWQSLTLGTAAGFKTPVMALLSMPDGMPPALLVERFDIRVGKKDTALLAMEDFCSVLDVPTSAKYDGTMERIARAIRPLSTSPDEDVLLLLRRALFAWLIADGDMHLKNMALLKIAEPGSTRFSSVRMAPLYDAVTTRVFPRLERDRMALKMNGKDDRLRRSDFKAFASTAGIKASDADEAMDELVAQLQVGLDAIALPSAVPAATPISDAAERMLTLIKERLKEFS</sequence>
<accession>A0ABV7K5X4</accession>
<comment type="similarity">
    <text evidence="1">Belongs to the HipA Ser/Thr kinase family.</text>
</comment>
<keyword evidence="2" id="KW-0808">Transferase</keyword>
<keyword evidence="3" id="KW-0418">Kinase</keyword>
<evidence type="ECO:0000259" key="4">
    <source>
        <dbReference type="Pfam" id="PF07804"/>
    </source>
</evidence>
<dbReference type="InterPro" id="IPR012893">
    <property type="entry name" value="HipA-like_C"/>
</dbReference>
<dbReference type="PANTHER" id="PTHR37419">
    <property type="entry name" value="SERINE/THREONINE-PROTEIN KINASE TOXIN HIPA"/>
    <property type="match status" value="1"/>
</dbReference>
<organism evidence="5 6">
    <name type="scientific">Aquamicrobium soli</name>
    <dbReference type="NCBI Taxonomy" id="1811518"/>
    <lineage>
        <taxon>Bacteria</taxon>
        <taxon>Pseudomonadati</taxon>
        <taxon>Pseudomonadota</taxon>
        <taxon>Alphaproteobacteria</taxon>
        <taxon>Hyphomicrobiales</taxon>
        <taxon>Phyllobacteriaceae</taxon>
        <taxon>Aquamicrobium</taxon>
    </lineage>
</organism>
<dbReference type="RefSeq" id="WP_378217564.1">
    <property type="nucleotide sequence ID" value="NZ_JBHRTK010000001.1"/>
</dbReference>
<gene>
    <name evidence="5" type="ORF">ACFOHJ_00975</name>
</gene>
<evidence type="ECO:0000313" key="5">
    <source>
        <dbReference type="EMBL" id="MFC3204778.1"/>
    </source>
</evidence>